<dbReference type="PANTHER" id="PTHR46401:SF8">
    <property type="entry name" value="BLL6006 PROTEIN"/>
    <property type="match status" value="1"/>
</dbReference>
<dbReference type="Pfam" id="PF00534">
    <property type="entry name" value="Glycos_transf_1"/>
    <property type="match status" value="1"/>
</dbReference>
<sequence length="400" mass="45951">MKIAFIGQKGIPASMGGVETHVEKLAVGLHKRGHLVTVYCREWYVKKKNQRYKGVNLKFTKSWHTKNFDTITHVLTSTIDAMRQGFDVIHYHGVGPALLSWMPRLFTPSIRVVTTFHSIDRHHLKWGLLARFFLRIGEWSAVRFADETIAVSKTLQKYCRKNYRSEVIYIPNGVDSRVRYPAREIKKRYGLESGDYILFMSRLVKHKGAQYLIDAYNKIETEKKLVIAGGSAFTDKYVEKLKEKVRSNRKIIMTGNVEMGSRLWNELYSNAYLFVLPSESEGLPIVVLEAMSFGLCPLISDIPQNLEAISGGYGFKFKNKNTNSLQVQLEKLLHEPKLVKHVGDEAQKHVLENYNWKDIIKATESIYLCLKKEEQPSWLNSRINKKAVKQCSTALNHGKN</sequence>
<dbReference type="STRING" id="1798002.A2478_00205"/>
<dbReference type="Gene3D" id="3.40.50.2000">
    <property type="entry name" value="Glycogen Phosphorylase B"/>
    <property type="match status" value="2"/>
</dbReference>
<evidence type="ECO:0000313" key="3">
    <source>
        <dbReference type="EMBL" id="OGF30863.1"/>
    </source>
</evidence>
<dbReference type="PANTHER" id="PTHR46401">
    <property type="entry name" value="GLYCOSYLTRANSFERASE WBBK-RELATED"/>
    <property type="match status" value="1"/>
</dbReference>
<protein>
    <recommendedName>
        <fullName evidence="5">Glycosyl transferase family 1</fullName>
    </recommendedName>
</protein>
<dbReference type="InterPro" id="IPR001296">
    <property type="entry name" value="Glyco_trans_1"/>
</dbReference>
<dbReference type="CDD" id="cd03801">
    <property type="entry name" value="GT4_PimA-like"/>
    <property type="match status" value="1"/>
</dbReference>
<dbReference type="GO" id="GO:0016757">
    <property type="term" value="F:glycosyltransferase activity"/>
    <property type="evidence" value="ECO:0007669"/>
    <property type="project" value="InterPro"/>
</dbReference>
<accession>A0A1F5SWN3</accession>
<feature type="domain" description="Glycosyl transferase family 1" evidence="1">
    <location>
        <begin position="184"/>
        <end position="348"/>
    </location>
</feature>
<comment type="caution">
    <text evidence="3">The sequence shown here is derived from an EMBL/GenBank/DDBJ whole genome shotgun (WGS) entry which is preliminary data.</text>
</comment>
<organism evidence="3 4">
    <name type="scientific">Candidatus Falkowbacteria bacterium RIFOXYC2_FULL_36_12</name>
    <dbReference type="NCBI Taxonomy" id="1798002"/>
    <lineage>
        <taxon>Bacteria</taxon>
        <taxon>Candidatus Falkowiibacteriota</taxon>
    </lineage>
</organism>
<reference evidence="3 4" key="1">
    <citation type="journal article" date="2016" name="Nat. Commun.">
        <title>Thousands of microbial genomes shed light on interconnected biogeochemical processes in an aquifer system.</title>
        <authorList>
            <person name="Anantharaman K."/>
            <person name="Brown C.T."/>
            <person name="Hug L.A."/>
            <person name="Sharon I."/>
            <person name="Castelle C.J."/>
            <person name="Probst A.J."/>
            <person name="Thomas B.C."/>
            <person name="Singh A."/>
            <person name="Wilkins M.J."/>
            <person name="Karaoz U."/>
            <person name="Brodie E.L."/>
            <person name="Williams K.H."/>
            <person name="Hubbard S.S."/>
            <person name="Banfield J.F."/>
        </authorList>
    </citation>
    <scope>NUCLEOTIDE SEQUENCE [LARGE SCALE GENOMIC DNA]</scope>
</reference>
<evidence type="ECO:0000259" key="2">
    <source>
        <dbReference type="Pfam" id="PF13439"/>
    </source>
</evidence>
<evidence type="ECO:0000259" key="1">
    <source>
        <dbReference type="Pfam" id="PF00534"/>
    </source>
</evidence>
<dbReference type="Pfam" id="PF13439">
    <property type="entry name" value="Glyco_transf_4"/>
    <property type="match status" value="1"/>
</dbReference>
<evidence type="ECO:0008006" key="5">
    <source>
        <dbReference type="Google" id="ProtNLM"/>
    </source>
</evidence>
<dbReference type="AlphaFoldDB" id="A0A1F5SWN3"/>
<proteinExistence type="predicted"/>
<dbReference type="SUPFAM" id="SSF53756">
    <property type="entry name" value="UDP-Glycosyltransferase/glycogen phosphorylase"/>
    <property type="match status" value="1"/>
</dbReference>
<name>A0A1F5SWN3_9BACT</name>
<dbReference type="EMBL" id="MFGJ01000008">
    <property type="protein sequence ID" value="OGF30863.1"/>
    <property type="molecule type" value="Genomic_DNA"/>
</dbReference>
<feature type="domain" description="Glycosyltransferase subfamily 4-like N-terminal" evidence="2">
    <location>
        <begin position="15"/>
        <end position="176"/>
    </location>
</feature>
<dbReference type="InterPro" id="IPR028098">
    <property type="entry name" value="Glyco_trans_4-like_N"/>
</dbReference>
<evidence type="ECO:0000313" key="4">
    <source>
        <dbReference type="Proteomes" id="UP000179001"/>
    </source>
</evidence>
<dbReference type="Proteomes" id="UP000179001">
    <property type="component" value="Unassembled WGS sequence"/>
</dbReference>
<gene>
    <name evidence="3" type="ORF">A2478_00205</name>
</gene>